<reference evidence="3" key="1">
    <citation type="submission" date="2009-10" db="EMBL/GenBank/DDBJ databases">
        <title>The complete chromosome of Gordonia bronchialis DSM 43247.</title>
        <authorList>
            <consortium name="US DOE Joint Genome Institute (JGI-PGF)"/>
            <person name="Lucas S."/>
            <person name="Copeland A."/>
            <person name="Lapidus A."/>
            <person name="Glavina del Rio T."/>
            <person name="Dalin E."/>
            <person name="Tice H."/>
            <person name="Bruce D."/>
            <person name="Goodwin L."/>
            <person name="Pitluck S."/>
            <person name="Kyrpides N."/>
            <person name="Mavromatis K."/>
            <person name="Ivanova N."/>
            <person name="Ovchinnikova G."/>
            <person name="Saunders E."/>
            <person name="Brettin T."/>
            <person name="Detter J.C."/>
            <person name="Han C."/>
            <person name="Larimer F."/>
            <person name="Land M."/>
            <person name="Hauser L."/>
            <person name="Markowitz V."/>
            <person name="Cheng J.-F."/>
            <person name="Hugenholtz P."/>
            <person name="Woyke T."/>
            <person name="Wu D."/>
            <person name="Jando M."/>
            <person name="Schneider S."/>
            <person name="Goeker M."/>
            <person name="Klenk H.-P."/>
            <person name="Eisen J.A."/>
        </authorList>
    </citation>
    <scope>NUCLEOTIDE SEQUENCE [LARGE SCALE GENOMIC DNA]</scope>
    <source>
        <strain evidence="3">ATCC 25592 / DSM 43247 / BCRC 13721 / JCM 3198 / KCTC 3076 / NBRC 16047 / NCTC 10667</strain>
    </source>
</reference>
<dbReference type="Proteomes" id="UP000001219">
    <property type="component" value="Chromosome"/>
</dbReference>
<sequence length="165" mass="17954">MTTVIGTEGQGATAPDPGVPGAVGTAAAERSPKPRGARKEAPIAFRPRPGTRARLAKRAGGRSISHEVELAVDAWLGRKVAEVDPVLRDHLAAELSAIGDRLAEVAHQEAGVARNYNQMQHFLNTYRELPVGLREEVSKIVVQREQILTQLRFIRQELAVLVEAR</sequence>
<dbReference type="AlphaFoldDB" id="D0LEH4"/>
<accession>D0LEH4</accession>
<reference evidence="2 3" key="2">
    <citation type="journal article" date="2010" name="Stand. Genomic Sci.">
        <title>Complete genome sequence of Gordonia bronchialis type strain (3410).</title>
        <authorList>
            <person name="Ivanova N."/>
            <person name="Sikorski J."/>
            <person name="Jando M."/>
            <person name="Lapidus A."/>
            <person name="Nolan M."/>
            <person name="Lucas S."/>
            <person name="Del Rio T.G."/>
            <person name="Tice H."/>
            <person name="Copeland A."/>
            <person name="Cheng J.F."/>
            <person name="Chen F."/>
            <person name="Bruce D."/>
            <person name="Goodwin L."/>
            <person name="Pitluck S."/>
            <person name="Mavromatis K."/>
            <person name="Ovchinnikova G."/>
            <person name="Pati A."/>
            <person name="Chen A."/>
            <person name="Palaniappan K."/>
            <person name="Land M."/>
            <person name="Hauser L."/>
            <person name="Chang Y.J."/>
            <person name="Jeffries C.D."/>
            <person name="Chain P."/>
            <person name="Saunders E."/>
            <person name="Han C."/>
            <person name="Detter J.C."/>
            <person name="Brettin T."/>
            <person name="Rohde M."/>
            <person name="Goker M."/>
            <person name="Bristow J."/>
            <person name="Eisen J.A."/>
            <person name="Markowitz V."/>
            <person name="Hugenholtz P."/>
            <person name="Klenk H.P."/>
            <person name="Kyrpides N.C."/>
        </authorList>
    </citation>
    <scope>NUCLEOTIDE SEQUENCE [LARGE SCALE GENOMIC DNA]</scope>
    <source>
        <strain evidence="3">ATCC 25592 / DSM 43247 / BCRC 13721 / JCM 3198 / KCTC 3076 / NBRC 16047 / NCTC 10667</strain>
    </source>
</reference>
<feature type="region of interest" description="Disordered" evidence="1">
    <location>
        <begin position="1"/>
        <end position="52"/>
    </location>
</feature>
<dbReference type="HOGENOM" id="CLU_1608513_0_0_11"/>
<dbReference type="KEGG" id="gbr:Gbro_0562"/>
<protein>
    <submittedName>
        <fullName evidence="2">Uncharacterized protein</fullName>
    </submittedName>
</protein>
<dbReference type="eggNOG" id="ENOG5031W35">
    <property type="taxonomic scope" value="Bacteria"/>
</dbReference>
<evidence type="ECO:0000313" key="2">
    <source>
        <dbReference type="EMBL" id="ACY19892.1"/>
    </source>
</evidence>
<dbReference type="RefSeq" id="WP_012832480.1">
    <property type="nucleotide sequence ID" value="NC_013441.1"/>
</dbReference>
<dbReference type="OrthoDB" id="4381938at2"/>
<dbReference type="EMBL" id="CP001802">
    <property type="protein sequence ID" value="ACY19892.1"/>
    <property type="molecule type" value="Genomic_DNA"/>
</dbReference>
<organism evidence="2 3">
    <name type="scientific">Gordonia bronchialis (strain ATCC 25592 / DSM 43247 / BCRC 13721 / JCM 3198 / KCTC 3076 / NBRC 16047 / NCTC 10667)</name>
    <name type="common">Rhodococcus bronchialis</name>
    <dbReference type="NCBI Taxonomy" id="526226"/>
    <lineage>
        <taxon>Bacteria</taxon>
        <taxon>Bacillati</taxon>
        <taxon>Actinomycetota</taxon>
        <taxon>Actinomycetes</taxon>
        <taxon>Mycobacteriales</taxon>
        <taxon>Gordoniaceae</taxon>
        <taxon>Gordonia</taxon>
    </lineage>
</organism>
<gene>
    <name evidence="2" type="ordered locus">Gbro_0562</name>
</gene>
<name>D0LEH4_GORB4</name>
<feature type="compositionally biased region" description="Low complexity" evidence="1">
    <location>
        <begin position="11"/>
        <end position="28"/>
    </location>
</feature>
<dbReference type="STRING" id="526226.Gbro_0562"/>
<proteinExistence type="predicted"/>
<keyword evidence="3" id="KW-1185">Reference proteome</keyword>
<evidence type="ECO:0000313" key="3">
    <source>
        <dbReference type="Proteomes" id="UP000001219"/>
    </source>
</evidence>
<evidence type="ECO:0000256" key="1">
    <source>
        <dbReference type="SAM" id="MobiDB-lite"/>
    </source>
</evidence>